<reference evidence="7 8" key="1">
    <citation type="submission" date="2016-11" db="EMBL/GenBank/DDBJ databases">
        <title>The macronuclear genome of Stentor coeruleus: a giant cell with tiny introns.</title>
        <authorList>
            <person name="Slabodnick M."/>
            <person name="Ruby J.G."/>
            <person name="Reiff S.B."/>
            <person name="Swart E.C."/>
            <person name="Gosai S."/>
            <person name="Prabakaran S."/>
            <person name="Witkowska E."/>
            <person name="Larue G.E."/>
            <person name="Fisher S."/>
            <person name="Freeman R.M."/>
            <person name="Gunawardena J."/>
            <person name="Chu W."/>
            <person name="Stover N.A."/>
            <person name="Gregory B.D."/>
            <person name="Nowacki M."/>
            <person name="Derisi J."/>
            <person name="Roy S.W."/>
            <person name="Marshall W.F."/>
            <person name="Sood P."/>
        </authorList>
    </citation>
    <scope>NUCLEOTIDE SEQUENCE [LARGE SCALE GENOMIC DNA]</scope>
    <source>
        <strain evidence="7">WM001</strain>
    </source>
</reference>
<feature type="domain" description="RanBP2-type" evidence="6">
    <location>
        <begin position="540"/>
        <end position="569"/>
    </location>
</feature>
<sequence length="618" mass="73245">MDFYKCRFSSCCEEACWECSCENNPKYCDIHIKMHSLDKICFIKYMDLMQLKANVKSKQNAIKKISNENLQLAEFMINEINSCYRENFKFLESIKSQIKHYLLWNQVGHAEELVTWVSSVMLLNRDRVEFSLSTQKLLSINDSSATKITEYVKLKDDVKNLKAENLEWQEKNAQLIDKVREIEKELIIQNQLYQEKQSEIQKRENEYKNVIVEIQNAKDKINKLESEILNYKATLSENQDIIRKYEDKAKKNSEEYKQASKKISEIENELAYYKKEYQENKELIRNYESEIQKYKKIEEENAKKVMMVEINKEDIPRNEYKKNEEKIILENFIKINKEDIPRNECKKIEEKAISEKVVEINKVDIPRNEYKKIEEKVILENVVEIKNCNKVSESANIGNDKSSTLTSDKWNCECGKVNESDWSICQKCKNIKPGLSGWVCKICTFLNSESHHSCRGCNQYSSSENKWQYYSCGDFYYSSIKKCYKCELSNNNSSTTSKNSSLIANQKIIPENSDLSQGIEKKNYIDFALSSQEKTKTLRKYENWRCERCYAMNNKMEKKCRKCRTEREDENWLCKMCFKMNNQIENKCRNCLSERQDKKIHILKKKFRRIGCVLSVTI</sequence>
<evidence type="ECO:0000256" key="2">
    <source>
        <dbReference type="ARBA" id="ARBA00022771"/>
    </source>
</evidence>
<protein>
    <recommendedName>
        <fullName evidence="6">RanBP2-type domain-containing protein</fullName>
    </recommendedName>
</protein>
<evidence type="ECO:0000256" key="1">
    <source>
        <dbReference type="ARBA" id="ARBA00022723"/>
    </source>
</evidence>
<dbReference type="PROSITE" id="PS01358">
    <property type="entry name" value="ZF_RANBP2_1"/>
    <property type="match status" value="3"/>
</dbReference>
<gene>
    <name evidence="7" type="ORF">SteCoe_37590</name>
</gene>
<proteinExistence type="predicted"/>
<organism evidence="7 8">
    <name type="scientific">Stentor coeruleus</name>
    <dbReference type="NCBI Taxonomy" id="5963"/>
    <lineage>
        <taxon>Eukaryota</taxon>
        <taxon>Sar</taxon>
        <taxon>Alveolata</taxon>
        <taxon>Ciliophora</taxon>
        <taxon>Postciliodesmatophora</taxon>
        <taxon>Heterotrichea</taxon>
        <taxon>Heterotrichida</taxon>
        <taxon>Stentoridae</taxon>
        <taxon>Stentor</taxon>
    </lineage>
</organism>
<evidence type="ECO:0000256" key="4">
    <source>
        <dbReference type="PROSITE-ProRule" id="PRU00322"/>
    </source>
</evidence>
<evidence type="ECO:0000256" key="5">
    <source>
        <dbReference type="SAM" id="Coils"/>
    </source>
</evidence>
<dbReference type="EMBL" id="MPUH01001935">
    <property type="protein sequence ID" value="OMJ65808.1"/>
    <property type="molecule type" value="Genomic_DNA"/>
</dbReference>
<keyword evidence="3" id="KW-0862">Zinc</keyword>
<dbReference type="SMART" id="SM00547">
    <property type="entry name" value="ZnF_RBZ"/>
    <property type="match status" value="3"/>
</dbReference>
<keyword evidence="5" id="KW-0175">Coiled coil</keyword>
<evidence type="ECO:0000313" key="8">
    <source>
        <dbReference type="Proteomes" id="UP000187209"/>
    </source>
</evidence>
<dbReference type="AlphaFoldDB" id="A0A1R2AMP5"/>
<dbReference type="PROSITE" id="PS50199">
    <property type="entry name" value="ZF_RANBP2_2"/>
    <property type="match status" value="2"/>
</dbReference>
<feature type="domain" description="RanBP2-type" evidence="6">
    <location>
        <begin position="567"/>
        <end position="597"/>
    </location>
</feature>
<keyword evidence="8" id="KW-1185">Reference proteome</keyword>
<evidence type="ECO:0000313" key="7">
    <source>
        <dbReference type="EMBL" id="OMJ65808.1"/>
    </source>
</evidence>
<dbReference type="Proteomes" id="UP000187209">
    <property type="component" value="Unassembled WGS sequence"/>
</dbReference>
<keyword evidence="2 4" id="KW-0863">Zinc-finger</keyword>
<evidence type="ECO:0000256" key="3">
    <source>
        <dbReference type="ARBA" id="ARBA00022833"/>
    </source>
</evidence>
<dbReference type="GO" id="GO:0008270">
    <property type="term" value="F:zinc ion binding"/>
    <property type="evidence" value="ECO:0007669"/>
    <property type="project" value="UniProtKB-KW"/>
</dbReference>
<dbReference type="InterPro" id="IPR001876">
    <property type="entry name" value="Znf_RanBP2"/>
</dbReference>
<feature type="coiled-coil region" evidence="5">
    <location>
        <begin position="151"/>
        <end position="300"/>
    </location>
</feature>
<evidence type="ECO:0000259" key="6">
    <source>
        <dbReference type="PROSITE" id="PS50199"/>
    </source>
</evidence>
<accession>A0A1R2AMP5</accession>
<keyword evidence="1" id="KW-0479">Metal-binding</keyword>
<name>A0A1R2AMP5_9CILI</name>
<comment type="caution">
    <text evidence="7">The sequence shown here is derived from an EMBL/GenBank/DDBJ whole genome shotgun (WGS) entry which is preliminary data.</text>
</comment>